<sequence length="200" mass="23196">MKRYYFSIRFLPERADYEFLAGRCISTMHGFLSQERNHSFKNSVGVAFPRWNEKNIGDLIMFVSEHENILTGLCYQPYFSTMMNEGLFDVSPIALIPKDVIDARFVYNKTIQKMFNGSKKRRIKRALARAEAQGTGYVPKPAEEREFKPFHCIPIDSHSTGQQFILHIQRQFTNAVGDENQFNSYGFASNERWTGTVPIF</sequence>
<accession>A0ABS0GB93</accession>
<name>A0ABS0GB93_9VIBR</name>
<keyword evidence="2" id="KW-1185">Reference proteome</keyword>
<dbReference type="Pfam" id="PF09618">
    <property type="entry name" value="Cas_Csy4"/>
    <property type="match status" value="1"/>
</dbReference>
<evidence type="ECO:0000313" key="1">
    <source>
        <dbReference type="EMBL" id="MBF8999673.1"/>
    </source>
</evidence>
<dbReference type="EMBL" id="JADPMR010000001">
    <property type="protein sequence ID" value="MBF8999673.1"/>
    <property type="molecule type" value="Genomic_DNA"/>
</dbReference>
<organism evidence="1 2">
    <name type="scientific">Vibrio nitrifigilis</name>
    <dbReference type="NCBI Taxonomy" id="2789781"/>
    <lineage>
        <taxon>Bacteria</taxon>
        <taxon>Pseudomonadati</taxon>
        <taxon>Pseudomonadota</taxon>
        <taxon>Gammaproteobacteria</taxon>
        <taxon>Vibrionales</taxon>
        <taxon>Vibrionaceae</taxon>
        <taxon>Vibrio</taxon>
    </lineage>
</organism>
<dbReference type="NCBIfam" id="TIGR02563">
    <property type="entry name" value="cas_Csy4"/>
    <property type="match status" value="1"/>
</dbReference>
<dbReference type="Gene3D" id="3.30.70.2540">
    <property type="entry name" value="CRISPR-associated endoribonuclease Cas6/Csy4"/>
    <property type="match status" value="1"/>
</dbReference>
<dbReference type="InterPro" id="IPR013396">
    <property type="entry name" value="CRISPR-assoc_prot_Csy4"/>
</dbReference>
<dbReference type="RefSeq" id="WP_196122693.1">
    <property type="nucleotide sequence ID" value="NZ_JADPMR010000001.1"/>
</dbReference>
<reference evidence="1 2" key="1">
    <citation type="submission" date="2020-11" db="EMBL/GenBank/DDBJ databases">
        <title>Vibrio nitrifigilis sp. nov., a marine nitrogen-fixing bacterium isolated from the lagoon sediment of an islet inside an atoll.</title>
        <authorList>
            <person name="Wang L.-T."/>
            <person name="Shieh W.Y."/>
        </authorList>
    </citation>
    <scope>NUCLEOTIDE SEQUENCE [LARGE SCALE GENOMIC DNA]</scope>
    <source>
        <strain evidence="1 2">NFV-1</strain>
    </source>
</reference>
<comment type="caution">
    <text evidence="1">The sequence shown here is derived from an EMBL/GenBank/DDBJ whole genome shotgun (WGS) entry which is preliminary data.</text>
</comment>
<evidence type="ECO:0000313" key="2">
    <source>
        <dbReference type="Proteomes" id="UP000597206"/>
    </source>
</evidence>
<dbReference type="InterPro" id="IPR042564">
    <property type="entry name" value="CRISPR-Cas6/Csy4_sf"/>
</dbReference>
<gene>
    <name evidence="1" type="primary">cas6f</name>
    <name evidence="1" type="ORF">I1A42_03700</name>
</gene>
<proteinExistence type="predicted"/>
<protein>
    <submittedName>
        <fullName evidence="1">Type I-F CRISPR-associated endoribonuclease Cas6/Csy4</fullName>
    </submittedName>
</protein>
<dbReference type="Proteomes" id="UP000597206">
    <property type="component" value="Unassembled WGS sequence"/>
</dbReference>